<protein>
    <submittedName>
        <fullName evidence="1">Uncharacterized protein</fullName>
    </submittedName>
</protein>
<dbReference type="AlphaFoldDB" id="A0A4Y4CZ82"/>
<dbReference type="Proteomes" id="UP000318422">
    <property type="component" value="Unassembled WGS sequence"/>
</dbReference>
<dbReference type="EMBL" id="BJNV01000048">
    <property type="protein sequence ID" value="GEC96623.1"/>
    <property type="molecule type" value="Genomic_DNA"/>
</dbReference>
<accession>A0A4Y4CZ82</accession>
<comment type="caution">
    <text evidence="1">The sequence shown here is derived from an EMBL/GenBank/DDBJ whole genome shotgun (WGS) entry which is preliminary data.</text>
</comment>
<proteinExistence type="predicted"/>
<keyword evidence="2" id="KW-1185">Reference proteome</keyword>
<reference evidence="1 2" key="1">
    <citation type="submission" date="2019-06" db="EMBL/GenBank/DDBJ databases">
        <title>Whole genome shotgun sequence of Zoogloea ramigera NBRC 15342.</title>
        <authorList>
            <person name="Hosoyama A."/>
            <person name="Uohara A."/>
            <person name="Ohji S."/>
            <person name="Ichikawa N."/>
        </authorList>
    </citation>
    <scope>NUCLEOTIDE SEQUENCE [LARGE SCALE GENOMIC DNA]</scope>
    <source>
        <strain evidence="1 2">NBRC 15342</strain>
    </source>
</reference>
<organism evidence="1 2">
    <name type="scientific">Zoogloea ramigera</name>
    <dbReference type="NCBI Taxonomy" id="350"/>
    <lineage>
        <taxon>Bacteria</taxon>
        <taxon>Pseudomonadati</taxon>
        <taxon>Pseudomonadota</taxon>
        <taxon>Betaproteobacteria</taxon>
        <taxon>Rhodocyclales</taxon>
        <taxon>Zoogloeaceae</taxon>
        <taxon>Zoogloea</taxon>
    </lineage>
</organism>
<gene>
    <name evidence="1" type="ORF">ZRA01_26960</name>
</gene>
<name>A0A4Y4CZ82_ZOORA</name>
<evidence type="ECO:0000313" key="2">
    <source>
        <dbReference type="Proteomes" id="UP000318422"/>
    </source>
</evidence>
<sequence>MQSIISAAAFRALVSLVRSAVTSSRRVVVEEAGQDWMKARRLSDTVLAYGDGSGFEVAYRGRLWVLTTEARKTALEAV</sequence>
<dbReference type="RefSeq" id="WP_141353103.1">
    <property type="nucleotide sequence ID" value="NZ_BJNV01000048.1"/>
</dbReference>
<evidence type="ECO:0000313" key="1">
    <source>
        <dbReference type="EMBL" id="GEC96623.1"/>
    </source>
</evidence>